<dbReference type="InterPro" id="IPR036259">
    <property type="entry name" value="MFS_trans_sf"/>
</dbReference>
<gene>
    <name evidence="3" type="ORF">SeLEV6574_g01995</name>
    <name evidence="4" type="ORF">SeMB42_g02057</name>
</gene>
<evidence type="ECO:0000313" key="5">
    <source>
        <dbReference type="Proteomes" id="UP000317494"/>
    </source>
</evidence>
<keyword evidence="2" id="KW-0812">Transmembrane</keyword>
<feature type="transmembrane region" description="Helical" evidence="2">
    <location>
        <begin position="120"/>
        <end position="141"/>
    </location>
</feature>
<feature type="transmembrane region" description="Helical" evidence="2">
    <location>
        <begin position="374"/>
        <end position="392"/>
    </location>
</feature>
<dbReference type="VEuPathDB" id="FungiDB:SeMB42_g02057"/>
<name>A0A507DGZ1_9FUNG</name>
<feature type="transmembrane region" description="Helical" evidence="2">
    <location>
        <begin position="398"/>
        <end position="417"/>
    </location>
</feature>
<evidence type="ECO:0000256" key="2">
    <source>
        <dbReference type="SAM" id="Phobius"/>
    </source>
</evidence>
<evidence type="ECO:0000313" key="4">
    <source>
        <dbReference type="EMBL" id="TPX50959.1"/>
    </source>
</evidence>
<feature type="transmembrane region" description="Helical" evidence="2">
    <location>
        <begin position="218"/>
        <end position="240"/>
    </location>
</feature>
<feature type="compositionally biased region" description="Basic and acidic residues" evidence="1">
    <location>
        <begin position="9"/>
        <end position="25"/>
    </location>
</feature>
<dbReference type="Proteomes" id="UP000317494">
    <property type="component" value="Unassembled WGS sequence"/>
</dbReference>
<evidence type="ECO:0000313" key="6">
    <source>
        <dbReference type="Proteomes" id="UP000320475"/>
    </source>
</evidence>
<dbReference type="PANTHER" id="PTHR11360:SF284">
    <property type="entry name" value="EG:103B4.3 PROTEIN-RELATED"/>
    <property type="match status" value="1"/>
</dbReference>
<dbReference type="PANTHER" id="PTHR11360">
    <property type="entry name" value="MONOCARBOXYLATE TRANSPORTER"/>
    <property type="match status" value="1"/>
</dbReference>
<dbReference type="InterPro" id="IPR050327">
    <property type="entry name" value="Proton-linked_MCT"/>
</dbReference>
<accession>A0A507DGZ1</accession>
<feature type="region of interest" description="Disordered" evidence="1">
    <location>
        <begin position="1"/>
        <end position="48"/>
    </location>
</feature>
<evidence type="ECO:0000313" key="3">
    <source>
        <dbReference type="EMBL" id="TPX48501.1"/>
    </source>
</evidence>
<evidence type="ECO:0008006" key="7">
    <source>
        <dbReference type="Google" id="ProtNLM"/>
    </source>
</evidence>
<dbReference type="EMBL" id="QEAN01000060">
    <property type="protein sequence ID" value="TPX50959.1"/>
    <property type="molecule type" value="Genomic_DNA"/>
</dbReference>
<feature type="transmembrane region" description="Helical" evidence="2">
    <location>
        <begin position="429"/>
        <end position="452"/>
    </location>
</feature>
<feature type="transmembrane region" description="Helical" evidence="2">
    <location>
        <begin position="317"/>
        <end position="336"/>
    </location>
</feature>
<feature type="transmembrane region" description="Helical" evidence="2">
    <location>
        <begin position="161"/>
        <end position="181"/>
    </location>
</feature>
<keyword evidence="5" id="KW-1185">Reference proteome</keyword>
<feature type="transmembrane region" description="Helical" evidence="2">
    <location>
        <begin position="280"/>
        <end position="296"/>
    </location>
</feature>
<dbReference type="AlphaFoldDB" id="A0A507DGZ1"/>
<feature type="transmembrane region" description="Helical" evidence="2">
    <location>
        <begin position="193"/>
        <end position="212"/>
    </location>
</feature>
<feature type="transmembrane region" description="Helical" evidence="2">
    <location>
        <begin position="252"/>
        <end position="274"/>
    </location>
</feature>
<keyword evidence="2" id="KW-0472">Membrane</keyword>
<comment type="caution">
    <text evidence="4">The sequence shown here is derived from an EMBL/GenBank/DDBJ whole genome shotgun (WGS) entry which is preliminary data.</text>
</comment>
<dbReference type="SUPFAM" id="SSF103473">
    <property type="entry name" value="MFS general substrate transporter"/>
    <property type="match status" value="1"/>
</dbReference>
<reference evidence="5 6" key="1">
    <citation type="journal article" date="2019" name="Sci. Rep.">
        <title>Comparative genomics of chytrid fungi reveal insights into the obligate biotrophic and pathogenic lifestyle of Synchytrium endobioticum.</title>
        <authorList>
            <person name="van de Vossenberg B.T.L.H."/>
            <person name="Warris S."/>
            <person name="Nguyen H.D.T."/>
            <person name="van Gent-Pelzer M.P.E."/>
            <person name="Joly D.L."/>
            <person name="van de Geest H.C."/>
            <person name="Bonants P.J.M."/>
            <person name="Smith D.S."/>
            <person name="Levesque C.A."/>
            <person name="van der Lee T.A.J."/>
        </authorList>
    </citation>
    <scope>NUCLEOTIDE SEQUENCE [LARGE SCALE GENOMIC DNA]</scope>
    <source>
        <strain evidence="3 6">LEV6574</strain>
        <strain evidence="4 5">MB42</strain>
    </source>
</reference>
<feature type="region of interest" description="Disordered" evidence="1">
    <location>
        <begin position="86"/>
        <end position="105"/>
    </location>
</feature>
<proteinExistence type="predicted"/>
<organism evidence="4 5">
    <name type="scientific">Synchytrium endobioticum</name>
    <dbReference type="NCBI Taxonomy" id="286115"/>
    <lineage>
        <taxon>Eukaryota</taxon>
        <taxon>Fungi</taxon>
        <taxon>Fungi incertae sedis</taxon>
        <taxon>Chytridiomycota</taxon>
        <taxon>Chytridiomycota incertae sedis</taxon>
        <taxon>Chytridiomycetes</taxon>
        <taxon>Synchytriales</taxon>
        <taxon>Synchytriaceae</taxon>
        <taxon>Synchytrium</taxon>
    </lineage>
</organism>
<dbReference type="EMBL" id="QEAM01000051">
    <property type="protein sequence ID" value="TPX48501.1"/>
    <property type="molecule type" value="Genomic_DNA"/>
</dbReference>
<sequence length="513" mass="55773">MEWTSKLRSRQDHNVADNRVSDTDLHILPPAPTEPLAKPSRSSPFAQLKGPWPFRRGENVSHGASSSDTLVNDTNHELEQDLGTIVANNAPTPPDASNNSDHGHSDTSNAMVSLSTMFPWYRWLILFFAFVSCAIVLAPLYGMPFAYPMIFFFPAFDLGVFQYFIPCSGLWMMFLTSAASARSFTFLGPRNTVILGTIIYCVGLLLFGYLAKATEWTVFIYAIMCGVGASLVLMPFIGLVSQYFRSHATLAIGLLFSGGWLGSLAWFYILAAFGTTPSCLWGLVSFIILMTAAASLESKSLSAISQNHTRDYRPSSFTICLLAFMILSVGIQPVLVTSEIIYAVELPGGHLLIPFAVVGSVVLTFIADFLVGRYLMLLISSVSLGTFMMLGPNVLGRTGFDVLVGLFGGAILPLYLSNATDLLSPKANPVAACSSLLFMQTFGIVLGIPLYLKLSSYKSPGTRTPGGLLLSAACIYVACILYALARWMRLLQLRKLREQPGGLSPDSVVDFMS</sequence>
<feature type="transmembrane region" description="Helical" evidence="2">
    <location>
        <begin position="348"/>
        <end position="367"/>
    </location>
</feature>
<keyword evidence="2" id="KW-1133">Transmembrane helix</keyword>
<feature type="transmembrane region" description="Helical" evidence="2">
    <location>
        <begin position="464"/>
        <end position="485"/>
    </location>
</feature>
<dbReference type="Proteomes" id="UP000320475">
    <property type="component" value="Unassembled WGS sequence"/>
</dbReference>
<protein>
    <recommendedName>
        <fullName evidence="7">Major facilitator superfamily (MFS) profile domain-containing protein</fullName>
    </recommendedName>
</protein>
<evidence type="ECO:0000256" key="1">
    <source>
        <dbReference type="SAM" id="MobiDB-lite"/>
    </source>
</evidence>